<gene>
    <name evidence="2" type="ORF">ODE01S_04890</name>
</gene>
<name>A0A511RHE9_9DEIN</name>
<dbReference type="AlphaFoldDB" id="A0A511RHE9"/>
<accession>A0A511RHE9</accession>
<sequence length="160" mass="17422">MYRNDTVLPFFGILFGVALWYMAYLDGLHIARLAGHQPEELSVGQLGLITFGIVFFLWGAIGYISAWLEGGELRPGREAAEGGAAPMVVVFVLALLLVGLSGLFVSAILYGLTEGPVKSSFLGQLSAAILLVMTLLLVVYKKFFVDDEVLVEDEHSEVPW</sequence>
<dbReference type="OrthoDB" id="31640at2"/>
<proteinExistence type="predicted"/>
<protein>
    <submittedName>
        <fullName evidence="2">Cytochrome c</fullName>
    </submittedName>
</protein>
<dbReference type="Proteomes" id="UP000321827">
    <property type="component" value="Unassembled WGS sequence"/>
</dbReference>
<evidence type="ECO:0000256" key="1">
    <source>
        <dbReference type="SAM" id="Phobius"/>
    </source>
</evidence>
<keyword evidence="1" id="KW-1133">Transmembrane helix</keyword>
<evidence type="ECO:0000313" key="2">
    <source>
        <dbReference type="EMBL" id="GEM89055.1"/>
    </source>
</evidence>
<dbReference type="Pfam" id="PF24002">
    <property type="entry name" value="DUF7318"/>
    <property type="match status" value="1"/>
</dbReference>
<feature type="transmembrane region" description="Helical" evidence="1">
    <location>
        <begin position="88"/>
        <end position="109"/>
    </location>
</feature>
<feature type="transmembrane region" description="Helical" evidence="1">
    <location>
        <begin position="121"/>
        <end position="140"/>
    </location>
</feature>
<evidence type="ECO:0000313" key="3">
    <source>
        <dbReference type="Proteomes" id="UP000321827"/>
    </source>
</evidence>
<feature type="transmembrane region" description="Helical" evidence="1">
    <location>
        <begin position="6"/>
        <end position="25"/>
    </location>
</feature>
<feature type="transmembrane region" description="Helical" evidence="1">
    <location>
        <begin position="46"/>
        <end position="68"/>
    </location>
</feature>
<organism evidence="2 3">
    <name type="scientific">Oceanithermus desulfurans NBRC 100063</name>
    <dbReference type="NCBI Taxonomy" id="1227550"/>
    <lineage>
        <taxon>Bacteria</taxon>
        <taxon>Thermotogati</taxon>
        <taxon>Deinococcota</taxon>
        <taxon>Deinococci</taxon>
        <taxon>Thermales</taxon>
        <taxon>Thermaceae</taxon>
        <taxon>Oceanithermus</taxon>
    </lineage>
</organism>
<keyword evidence="1" id="KW-0812">Transmembrane</keyword>
<reference evidence="2 3" key="1">
    <citation type="submission" date="2019-07" db="EMBL/GenBank/DDBJ databases">
        <title>Whole genome shotgun sequence of Oceanithermus desulfurans NBRC 100063.</title>
        <authorList>
            <person name="Hosoyama A."/>
            <person name="Uohara A."/>
            <person name="Ohji S."/>
            <person name="Ichikawa N."/>
        </authorList>
    </citation>
    <scope>NUCLEOTIDE SEQUENCE [LARGE SCALE GENOMIC DNA]</scope>
    <source>
        <strain evidence="2 3">NBRC 100063</strain>
    </source>
</reference>
<dbReference type="InterPro" id="IPR055742">
    <property type="entry name" value="DUF7318"/>
</dbReference>
<dbReference type="EMBL" id="BJXN01000003">
    <property type="protein sequence ID" value="GEM89055.1"/>
    <property type="molecule type" value="Genomic_DNA"/>
</dbReference>
<comment type="caution">
    <text evidence="2">The sequence shown here is derived from an EMBL/GenBank/DDBJ whole genome shotgun (WGS) entry which is preliminary data.</text>
</comment>
<keyword evidence="1" id="KW-0472">Membrane</keyword>
<dbReference type="RefSeq" id="WP_147145475.1">
    <property type="nucleotide sequence ID" value="NZ_BJXN01000003.1"/>
</dbReference>